<dbReference type="Pfam" id="PF10977">
    <property type="entry name" value="DUF2797"/>
    <property type="match status" value="1"/>
</dbReference>
<evidence type="ECO:0000313" key="2">
    <source>
        <dbReference type="Proteomes" id="UP000252167"/>
    </source>
</evidence>
<organism evidence="1 2">
    <name type="scientific">Glutamicibacter soli</name>
    <dbReference type="NCBI Taxonomy" id="453836"/>
    <lineage>
        <taxon>Bacteria</taxon>
        <taxon>Bacillati</taxon>
        <taxon>Actinomycetota</taxon>
        <taxon>Actinomycetes</taxon>
        <taxon>Micrococcales</taxon>
        <taxon>Micrococcaceae</taxon>
        <taxon>Glutamicibacter</taxon>
    </lineage>
</organism>
<protein>
    <submittedName>
        <fullName evidence="1">DUF2797 domain-containing protein</fullName>
    </submittedName>
</protein>
<dbReference type="AlphaFoldDB" id="A0A365YER9"/>
<comment type="caution">
    <text evidence="1">The sequence shown here is derived from an EMBL/GenBank/DDBJ whole genome shotgun (WGS) entry which is preliminary data.</text>
</comment>
<name>A0A365YER9_9MICC</name>
<keyword evidence="2" id="KW-1185">Reference proteome</keyword>
<gene>
    <name evidence="1" type="ORF">C1H84_11285</name>
</gene>
<proteinExistence type="predicted"/>
<sequence>MEFPSESRQLCHGISFSHYEPAPSLSLRRGSQWIHESLSKNRALRLQVSDLKFCLGYITMNPDGGRNNFPCPKNKAVRTGNQCDQCRRLDHSKFMHHFHTTGEAPAGMRKYLEQPHFLYVASFAHGATKVGTTSTQSKWSRLAQQGAVVARYIAGAGDGAAIRVLEDLITEHVGLGQQVRQKSKVKGLTSWELTLASLDDINRAAADKARDFLSAQRGLETYGIELRDELWEHPEYAQLVVDAWDAHALHPWDQKIADNQFNIRVRGVLGQTIMVDSGPSTTLRLIDAAELKTHELGVADERGDFHEEQSALF</sequence>
<dbReference type="Proteomes" id="UP000252167">
    <property type="component" value="Unassembled WGS sequence"/>
</dbReference>
<evidence type="ECO:0000313" key="1">
    <source>
        <dbReference type="EMBL" id="RBM00524.1"/>
    </source>
</evidence>
<accession>A0A365YER9</accession>
<dbReference type="InterPro" id="IPR021246">
    <property type="entry name" value="DUF2797"/>
</dbReference>
<reference evidence="1 2" key="1">
    <citation type="submission" date="2018-01" db="EMBL/GenBank/DDBJ databases">
        <title>Glutamicibacter soli strain NHPC-3 Whole genome sequence and assembly.</title>
        <authorList>
            <person name="Choudhury P."/>
            <person name="Gupta D."/>
            <person name="Sengupta K."/>
            <person name="Jawed A."/>
            <person name="Sultana N."/>
            <person name="Saha P."/>
        </authorList>
    </citation>
    <scope>NUCLEOTIDE SEQUENCE [LARGE SCALE GENOMIC DNA]</scope>
    <source>
        <strain evidence="1 2">NHPC-3</strain>
    </source>
</reference>
<dbReference type="EMBL" id="POAF01000005">
    <property type="protein sequence ID" value="RBM00524.1"/>
    <property type="molecule type" value="Genomic_DNA"/>
</dbReference>